<sequence>MMNDVHVSHGETKMVRKRELPCVRRYRLFVRKGIHVEELSPGDPIQPTVAENAFVQVIMMFRKTFIQDSVLMMDFHPCYPIWQHSDFSDPAYLSFKRGMLQIVAQEHDLPHTLLQQCVPMHSTFQTPTGYKILFFACPYFCSLQDGTLRFPAPLQRHLSDPRHPDAATATLSSLSDQLLQLPCSFSNLSTKVFRSILPLPPNVHLGRTESIPLPPTKWSLFWRWTMPHRVRNVWYRFLHNCLSAKAILHRRVPTLFPSPLCPICSLCPEDPTHLMFLCPVKSVFWSAFMHEFFTIPTDSTSALCPIIMSTLSLPPVSNAGASSLSSHQVFTAALHSVWQAHWRFVFDDHPITSQALRLSTYQKLTILLHQQATKSSSFTSPSL</sequence>
<dbReference type="Gene3D" id="1.10.443.20">
    <property type="entry name" value="Centromere DNA-binding protein complex CBF3 subunit, domain 2"/>
    <property type="match status" value="1"/>
</dbReference>
<dbReference type="InterPro" id="IPR038279">
    <property type="entry name" value="Ndc10_dom2_sf"/>
</dbReference>
<feature type="domain" description="Reverse transcriptase zinc-binding" evidence="1">
    <location>
        <begin position="217"/>
        <end position="285"/>
    </location>
</feature>
<evidence type="ECO:0000313" key="2">
    <source>
        <dbReference type="EMBL" id="SAM01014.1"/>
    </source>
</evidence>
<keyword evidence="3" id="KW-1185">Reference proteome</keyword>
<accession>A0A168NQQ5</accession>
<dbReference type="InParanoid" id="A0A168NQQ5"/>
<reference evidence="2" key="1">
    <citation type="submission" date="2016-04" db="EMBL/GenBank/DDBJ databases">
        <authorList>
            <person name="Evans L.H."/>
            <person name="Alamgir A."/>
            <person name="Owens N."/>
            <person name="Weber N.D."/>
            <person name="Virtaneva K."/>
            <person name="Barbian K."/>
            <person name="Babar A."/>
            <person name="Rosenke K."/>
        </authorList>
    </citation>
    <scope>NUCLEOTIDE SEQUENCE [LARGE SCALE GENOMIC DNA]</scope>
    <source>
        <strain evidence="2">CBS 101.48</strain>
    </source>
</reference>
<proteinExistence type="predicted"/>
<dbReference type="Pfam" id="PF13966">
    <property type="entry name" value="zf-RVT"/>
    <property type="match status" value="1"/>
</dbReference>
<dbReference type="GO" id="GO:0003677">
    <property type="term" value="F:DNA binding"/>
    <property type="evidence" value="ECO:0007669"/>
    <property type="project" value="InterPro"/>
</dbReference>
<organism evidence="2">
    <name type="scientific">Absidia glauca</name>
    <name type="common">Pin mould</name>
    <dbReference type="NCBI Taxonomy" id="4829"/>
    <lineage>
        <taxon>Eukaryota</taxon>
        <taxon>Fungi</taxon>
        <taxon>Fungi incertae sedis</taxon>
        <taxon>Mucoromycota</taxon>
        <taxon>Mucoromycotina</taxon>
        <taxon>Mucoromycetes</taxon>
        <taxon>Mucorales</taxon>
        <taxon>Cunninghamellaceae</taxon>
        <taxon>Absidia</taxon>
    </lineage>
</organism>
<evidence type="ECO:0000313" key="3">
    <source>
        <dbReference type="Proteomes" id="UP000078561"/>
    </source>
</evidence>
<evidence type="ECO:0000259" key="1">
    <source>
        <dbReference type="Pfam" id="PF13966"/>
    </source>
</evidence>
<gene>
    <name evidence="2" type="primary">ABSGL_06750.1 scaffold 8661</name>
</gene>
<dbReference type="OrthoDB" id="2286187at2759"/>
<dbReference type="STRING" id="4829.A0A168NQQ5"/>
<protein>
    <recommendedName>
        <fullName evidence="1">Reverse transcriptase zinc-binding domain-containing protein</fullName>
    </recommendedName>
</protein>
<dbReference type="InterPro" id="IPR026960">
    <property type="entry name" value="RVT-Znf"/>
</dbReference>
<dbReference type="Proteomes" id="UP000078561">
    <property type="component" value="Unassembled WGS sequence"/>
</dbReference>
<dbReference type="AlphaFoldDB" id="A0A168NQQ5"/>
<dbReference type="EMBL" id="LT553497">
    <property type="protein sequence ID" value="SAM01014.1"/>
    <property type="molecule type" value="Genomic_DNA"/>
</dbReference>
<name>A0A168NQQ5_ABSGL</name>